<evidence type="ECO:0000313" key="3">
    <source>
        <dbReference type="EMBL" id="CCJ71996.1"/>
    </source>
</evidence>
<evidence type="ECO:0000256" key="1">
    <source>
        <dbReference type="SAM" id="MobiDB-lite"/>
    </source>
</evidence>
<dbReference type="Proteomes" id="UP000067320">
    <property type="component" value="Chromosome"/>
</dbReference>
<accession>K7ZZ93</accession>
<reference evidence="5" key="2">
    <citation type="submission" date="2015-09" db="EMBL/GenBank/DDBJ databases">
        <title>Cronobacter genome sequencing and assembly.</title>
        <authorList>
            <person name="Descombes P."/>
            <person name="Baert L."/>
            <person name="Ngom-Bru C."/>
            <person name="Barretto C."/>
        </authorList>
    </citation>
    <scope>NUCLEOTIDE SEQUENCE [LARGE SCALE GENOMIC DNA]</scope>
    <source>
        <strain evidence="5">LMG 26250</strain>
    </source>
</reference>
<dbReference type="InterPro" id="IPR009225">
    <property type="entry name" value="Phage_head_completion_GpL"/>
</dbReference>
<dbReference type="eggNOG" id="ENOG5032SDV">
    <property type="taxonomic scope" value="Bacteria"/>
</dbReference>
<evidence type="ECO:0000313" key="5">
    <source>
        <dbReference type="Proteomes" id="UP000067320"/>
    </source>
</evidence>
<proteinExistence type="predicted"/>
<reference evidence="2 5" key="3">
    <citation type="journal article" date="2016" name="Genome Announc.">
        <title>Fully Closed Genome Sequences of Five Type Strains of the Genus Cronobacter and One Cronobacter sakazakii Strain.</title>
        <authorList>
            <person name="Moine D."/>
            <person name="Kassam M."/>
            <person name="Baert L."/>
            <person name="Tang Y."/>
            <person name="Barretto C."/>
            <person name="Ngom Bru C."/>
            <person name="Klijn A."/>
            <person name="Descombes P."/>
        </authorList>
    </citation>
    <scope>NUCLEOTIDE SEQUENCE [LARGE SCALE GENOMIC DNA]</scope>
    <source>
        <strain evidence="2 5">LMG 26250</strain>
    </source>
</reference>
<dbReference type="AlphaFoldDB" id="K7ZZ93"/>
<dbReference type="KEGG" id="ccon:AFK62_16700"/>
<feature type="region of interest" description="Disordered" evidence="1">
    <location>
        <begin position="1"/>
        <end position="25"/>
    </location>
</feature>
<reference evidence="3" key="1">
    <citation type="submission" date="2012-07" db="EMBL/GenBank/DDBJ databases">
        <authorList>
            <person name="Cummings C."/>
        </authorList>
    </citation>
    <scope>NUCLEOTIDE SEQUENCE</scope>
    <source>
        <strain evidence="3">1330</strain>
    </source>
</reference>
<dbReference type="EMBL" id="CAKW01000053">
    <property type="protein sequence ID" value="CCJ71996.1"/>
    <property type="molecule type" value="Genomic_DNA"/>
</dbReference>
<evidence type="ECO:0000313" key="2">
    <source>
        <dbReference type="EMBL" id="ALB64040.1"/>
    </source>
</evidence>
<sequence>MMRIISGEEQPGGPADLTPPGDEPVIKNTPFFPDVEPKRVRELMRLEQTFSPARVREAICAGIAETNAELTEYRRTQQAAGFKRLADVPADVLDGESVRIFLYLRAVSAMATASLYGRYRGADASGKGDKKADSIDSTVDELWRDMRWSVARLQDRPHCIIGQI</sequence>
<keyword evidence="5" id="KW-1185">Reference proteome</keyword>
<dbReference type="Proteomes" id="UP000009340">
    <property type="component" value="Unassembled WGS sequence"/>
</dbReference>
<organism evidence="3 4">
    <name type="scientific">Cronobacter condimenti 1330</name>
    <dbReference type="NCBI Taxonomy" id="1073999"/>
    <lineage>
        <taxon>Bacteria</taxon>
        <taxon>Pseudomonadati</taxon>
        <taxon>Pseudomonadota</taxon>
        <taxon>Gammaproteobacteria</taxon>
        <taxon>Enterobacterales</taxon>
        <taxon>Enterobacteriaceae</taxon>
        <taxon>Cronobacter</taxon>
    </lineage>
</organism>
<dbReference type="OrthoDB" id="6312934at2"/>
<dbReference type="RefSeq" id="WP_007669487.1">
    <property type="nucleotide sequence ID" value="NZ_CAKW01000053.1"/>
</dbReference>
<dbReference type="PATRIC" id="fig|1073999.7.peg.3493"/>
<dbReference type="Pfam" id="PF05926">
    <property type="entry name" value="Phage_GPL"/>
    <property type="match status" value="1"/>
</dbReference>
<name>K7ZZ93_9ENTR</name>
<dbReference type="EMBL" id="CP012264">
    <property type="protein sequence ID" value="ALB64040.1"/>
    <property type="molecule type" value="Genomic_DNA"/>
</dbReference>
<gene>
    <name evidence="2" type="ORF">AFK62_16700</name>
    <name evidence="3" type="ORF">BN137_1344</name>
</gene>
<dbReference type="STRING" id="1073999.AFK62_16700"/>
<evidence type="ECO:0000313" key="4">
    <source>
        <dbReference type="Proteomes" id="UP000009340"/>
    </source>
</evidence>
<protein>
    <submittedName>
        <fullName evidence="2">Head completion/stabilization protein</fullName>
    </submittedName>
    <submittedName>
        <fullName evidence="3">Phage head completion-stabilization protein</fullName>
    </submittedName>
</protein>